<accession>A0A8S1R7N7</accession>
<protein>
    <recommendedName>
        <fullName evidence="5">Transmembrane protein</fullName>
    </recommendedName>
</protein>
<feature type="chain" id="PRO_5035877183" description="Transmembrane protein" evidence="2">
    <location>
        <begin position="18"/>
        <end position="158"/>
    </location>
</feature>
<dbReference type="Proteomes" id="UP000692954">
    <property type="component" value="Unassembled WGS sequence"/>
</dbReference>
<dbReference type="EMBL" id="CAJJDN010000140">
    <property type="protein sequence ID" value="CAD8122750.1"/>
    <property type="molecule type" value="Genomic_DNA"/>
</dbReference>
<keyword evidence="2" id="KW-0732">Signal</keyword>
<proteinExistence type="predicted"/>
<dbReference type="AlphaFoldDB" id="A0A8S1R7N7"/>
<keyword evidence="4" id="KW-1185">Reference proteome</keyword>
<organism evidence="3 4">
    <name type="scientific">Paramecium sonneborni</name>
    <dbReference type="NCBI Taxonomy" id="65129"/>
    <lineage>
        <taxon>Eukaryota</taxon>
        <taxon>Sar</taxon>
        <taxon>Alveolata</taxon>
        <taxon>Ciliophora</taxon>
        <taxon>Intramacronucleata</taxon>
        <taxon>Oligohymenophorea</taxon>
        <taxon>Peniculida</taxon>
        <taxon>Parameciidae</taxon>
        <taxon>Paramecium</taxon>
    </lineage>
</organism>
<evidence type="ECO:0008006" key="5">
    <source>
        <dbReference type="Google" id="ProtNLM"/>
    </source>
</evidence>
<keyword evidence="1" id="KW-0472">Membrane</keyword>
<keyword evidence="1" id="KW-0812">Transmembrane</keyword>
<feature type="transmembrane region" description="Helical" evidence="1">
    <location>
        <begin position="82"/>
        <end position="102"/>
    </location>
</feature>
<evidence type="ECO:0000256" key="2">
    <source>
        <dbReference type="SAM" id="SignalP"/>
    </source>
</evidence>
<evidence type="ECO:0000313" key="4">
    <source>
        <dbReference type="Proteomes" id="UP000692954"/>
    </source>
</evidence>
<comment type="caution">
    <text evidence="3">The sequence shown here is derived from an EMBL/GenBank/DDBJ whole genome shotgun (WGS) entry which is preliminary data.</text>
</comment>
<feature type="transmembrane region" description="Helical" evidence="1">
    <location>
        <begin position="128"/>
        <end position="151"/>
    </location>
</feature>
<evidence type="ECO:0000256" key="1">
    <source>
        <dbReference type="SAM" id="Phobius"/>
    </source>
</evidence>
<name>A0A8S1R7N7_9CILI</name>
<evidence type="ECO:0000313" key="3">
    <source>
        <dbReference type="EMBL" id="CAD8122750.1"/>
    </source>
</evidence>
<reference evidence="3" key="1">
    <citation type="submission" date="2021-01" db="EMBL/GenBank/DDBJ databases">
        <authorList>
            <consortium name="Genoscope - CEA"/>
            <person name="William W."/>
        </authorList>
    </citation>
    <scope>NUCLEOTIDE SEQUENCE</scope>
</reference>
<sequence length="158" mass="18919">MFWILVVIHPHFVGAYADTTFDVILESQGADLSQKNNKYQKVLISLIYKQCQYVYQLLILYKKLISFWIHLINATFDYKWNIFILPFSEHLIIHLVQLYSLFYKFLQYLDSSFQYYNYLSNRPYLSSYLHLLAYFLILLGGLAPAIDVNLIKIFQFKF</sequence>
<gene>
    <name evidence="3" type="ORF">PSON_ATCC_30995.1.T1400089</name>
</gene>
<keyword evidence="1" id="KW-1133">Transmembrane helix</keyword>
<feature type="signal peptide" evidence="2">
    <location>
        <begin position="1"/>
        <end position="17"/>
    </location>
</feature>